<evidence type="ECO:0000313" key="1">
    <source>
        <dbReference type="EMBL" id="ETO34093.1"/>
    </source>
</evidence>
<sequence>MTNLSRRGSEEISQPKLEPILMTEADEKRVQAHRALVASEIEKYSIANKLALLRGPCFSIDTDKHLLSFCLCWKFGAGNRLLQYWSGRALAFWWDYDFILNSTCWENKNEEGNTIDTFLYYLPKQSHLSIHRLQSTAIADSKTETEWLRFLQRTIDTVFRVNTQQIYPFAPVEFAMNDDLTQMVALETWQAIADKVERQIRKTKTESALLHWNWREWDTSNYAAIHFRCGDIINFDRKNHVYGFYGLSFYKKVFEWYLQNNAFPIERVYLVTNLDQRHMRERDKEQHLLDKCWTIVRQVVPKLSLFFQRFDIPVFLQWNGTIETDFFILSKAKTDFEIITTHVNVSVNTYIDFISNH</sequence>
<organism evidence="1 2">
    <name type="scientific">Reticulomyxa filosa</name>
    <dbReference type="NCBI Taxonomy" id="46433"/>
    <lineage>
        <taxon>Eukaryota</taxon>
        <taxon>Sar</taxon>
        <taxon>Rhizaria</taxon>
        <taxon>Retaria</taxon>
        <taxon>Foraminifera</taxon>
        <taxon>Monothalamids</taxon>
        <taxon>Reticulomyxidae</taxon>
        <taxon>Reticulomyxa</taxon>
    </lineage>
</organism>
<reference evidence="1 2" key="1">
    <citation type="journal article" date="2013" name="Curr. Biol.">
        <title>The Genome of the Foraminiferan Reticulomyxa filosa.</title>
        <authorList>
            <person name="Glockner G."/>
            <person name="Hulsmann N."/>
            <person name="Schleicher M."/>
            <person name="Noegel A.A."/>
            <person name="Eichinger L."/>
            <person name="Gallinger C."/>
            <person name="Pawlowski J."/>
            <person name="Sierra R."/>
            <person name="Euteneuer U."/>
            <person name="Pillet L."/>
            <person name="Moustafa A."/>
            <person name="Platzer M."/>
            <person name="Groth M."/>
            <person name="Szafranski K."/>
            <person name="Schliwa M."/>
        </authorList>
    </citation>
    <scope>NUCLEOTIDE SEQUENCE [LARGE SCALE GENOMIC DNA]</scope>
</reference>
<protein>
    <submittedName>
        <fullName evidence="1">Uncharacterized protein</fullName>
    </submittedName>
</protein>
<dbReference type="EMBL" id="ASPP01002887">
    <property type="protein sequence ID" value="ETO34093.1"/>
    <property type="molecule type" value="Genomic_DNA"/>
</dbReference>
<accession>X6P7J7</accession>
<keyword evidence="2" id="KW-1185">Reference proteome</keyword>
<proteinExistence type="predicted"/>
<evidence type="ECO:0000313" key="2">
    <source>
        <dbReference type="Proteomes" id="UP000023152"/>
    </source>
</evidence>
<gene>
    <name evidence="1" type="ORF">RFI_03002</name>
</gene>
<name>X6P7J7_RETFI</name>
<dbReference type="AlphaFoldDB" id="X6P7J7"/>
<comment type="caution">
    <text evidence="1">The sequence shown here is derived from an EMBL/GenBank/DDBJ whole genome shotgun (WGS) entry which is preliminary data.</text>
</comment>
<dbReference type="Proteomes" id="UP000023152">
    <property type="component" value="Unassembled WGS sequence"/>
</dbReference>